<dbReference type="InterPro" id="IPR007219">
    <property type="entry name" value="XnlR_reg_dom"/>
</dbReference>
<keyword evidence="3" id="KW-0677">Repeat</keyword>
<dbReference type="GO" id="GO:0000981">
    <property type="term" value="F:DNA-binding transcription factor activity, RNA polymerase II-specific"/>
    <property type="evidence" value="ECO:0007669"/>
    <property type="project" value="InterPro"/>
</dbReference>
<evidence type="ECO:0000256" key="8">
    <source>
        <dbReference type="SAM" id="MobiDB-lite"/>
    </source>
</evidence>
<dbReference type="STRING" id="984486.A0A1E3QMY8"/>
<organism evidence="10 11">
    <name type="scientific">Babjeviella inositovora NRRL Y-12698</name>
    <dbReference type="NCBI Taxonomy" id="984486"/>
    <lineage>
        <taxon>Eukaryota</taxon>
        <taxon>Fungi</taxon>
        <taxon>Dikarya</taxon>
        <taxon>Ascomycota</taxon>
        <taxon>Saccharomycotina</taxon>
        <taxon>Pichiomycetes</taxon>
        <taxon>Serinales incertae sedis</taxon>
        <taxon>Babjeviella</taxon>
    </lineage>
</organism>
<dbReference type="AlphaFoldDB" id="A0A1E3QMY8"/>
<evidence type="ECO:0000313" key="10">
    <source>
        <dbReference type="EMBL" id="ODQ79059.1"/>
    </source>
</evidence>
<dbReference type="Pfam" id="PF00096">
    <property type="entry name" value="zf-C2H2"/>
    <property type="match status" value="1"/>
</dbReference>
<sequence length="782" mass="89068">MTSTDKKKQKRTIGHYPCNIPGCTKAFSRADHLQRHKLNHNPKTVYKCDWAGCGREFVRKDLKTRHMTRHTLRREKDEDTRPDDSARDSDYSTQGRVLLVPNTPSFPSLKIPHSIDHADDGSKEPNQDIMHWLFSAGVVSTSYFQDTNPYSFFGEFDVAHSPMAILDDLFDMNVVFVHQQNQTYVDAEMLRELTALVPGLAAIPGFTLPNVEQFLQNYWSCFHVQYPILHRPSLDTKVCPRVLLLALVMVGASFISCNARYNIPEAKVVAQAIAEPLRWMIFASRDFHPPAQAWVIQSLLLLEVYEKLCATRTLHERGHLHHATTIQLLKRSPISLRNIASTNFGDTLSEQELRKTEMWKAWIDAESMKRCAFMAFYIDNTHATLFDHQVTLFAHQMHLSLPCDEALWESTDFQSFDKEKKLLTAQAPHFLVALRKLLNRKCVVTGAFGKKILLAGLQSVAYQMVQRDLQVSFFGWDDLKDTWRETITLAFDVWVTDMCGSCLFTLPATVVPGDQGIAYYSPASTFCKTLDYHISQIYIRIDSYEYTIYAGVPWRMCIEAESDSHEHRAVEKKMKDWAALANARVAVMHAYFILWETFLSPHDDPATETTALTYSPDEDPFLGAYAIANAMLVVWGYNFALKGPENKTLAHWWAEHHVAPEIVAYEEDGHAYLRRIRAALYAQTDIMVHTRESTLTGYQFYHAVVKCSAGLLLIGDKHHVAGLCRLVSESLARGTWELICEHSKVIKHCGTRSLGSKRVKCSDMYATGEGLHNEFQANAIRS</sequence>
<dbReference type="InterPro" id="IPR051059">
    <property type="entry name" value="VerF-like"/>
</dbReference>
<keyword evidence="4 7" id="KW-0863">Zinc-finger</keyword>
<dbReference type="SMART" id="SM00355">
    <property type="entry name" value="ZnF_C2H2"/>
    <property type="match status" value="2"/>
</dbReference>
<evidence type="ECO:0000259" key="9">
    <source>
        <dbReference type="PROSITE" id="PS50157"/>
    </source>
</evidence>
<dbReference type="InterPro" id="IPR013087">
    <property type="entry name" value="Znf_C2H2_type"/>
</dbReference>
<feature type="domain" description="C2H2-type" evidence="9">
    <location>
        <begin position="46"/>
        <end position="75"/>
    </location>
</feature>
<dbReference type="GeneID" id="30148988"/>
<name>A0A1E3QMY8_9ASCO</name>
<feature type="compositionally biased region" description="Basic and acidic residues" evidence="8">
    <location>
        <begin position="74"/>
        <end position="90"/>
    </location>
</feature>
<dbReference type="Gene3D" id="3.30.160.60">
    <property type="entry name" value="Classic Zinc Finger"/>
    <property type="match status" value="2"/>
</dbReference>
<comment type="subcellular location">
    <subcellularLocation>
        <location evidence="1">Nucleus</location>
    </subcellularLocation>
</comment>
<keyword evidence="2" id="KW-0479">Metal-binding</keyword>
<dbReference type="InterPro" id="IPR036236">
    <property type="entry name" value="Znf_C2H2_sf"/>
</dbReference>
<dbReference type="PANTHER" id="PTHR40626:SF11">
    <property type="entry name" value="ZINC FINGER PROTEIN YPR022C"/>
    <property type="match status" value="1"/>
</dbReference>
<accession>A0A1E3QMY8</accession>
<reference evidence="11" key="1">
    <citation type="submission" date="2016-05" db="EMBL/GenBank/DDBJ databases">
        <title>Comparative genomics of biotechnologically important yeasts.</title>
        <authorList>
            <consortium name="DOE Joint Genome Institute"/>
            <person name="Riley R."/>
            <person name="Haridas S."/>
            <person name="Wolfe K.H."/>
            <person name="Lopes M.R."/>
            <person name="Hittinger C.T."/>
            <person name="Goker M."/>
            <person name="Salamov A."/>
            <person name="Wisecaver J."/>
            <person name="Long T.M."/>
            <person name="Aerts A.L."/>
            <person name="Barry K."/>
            <person name="Choi C."/>
            <person name="Clum A."/>
            <person name="Coughlan A.Y."/>
            <person name="Deshpande S."/>
            <person name="Douglass A.P."/>
            <person name="Hanson S.J."/>
            <person name="Klenk H.-P."/>
            <person name="Labutti K."/>
            <person name="Lapidus A."/>
            <person name="Lindquist E."/>
            <person name="Lipzen A."/>
            <person name="Meier-Kolthoff J.P."/>
            <person name="Ohm R.A."/>
            <person name="Otillar R.P."/>
            <person name="Pangilinan J."/>
            <person name="Peng Y."/>
            <person name="Rokas A."/>
            <person name="Rosa C.A."/>
            <person name="Scheuner C."/>
            <person name="Sibirny A.A."/>
            <person name="Slot J.C."/>
            <person name="Stielow J.B."/>
            <person name="Sun H."/>
            <person name="Kurtzman C.P."/>
            <person name="Blackwell M."/>
            <person name="Grigoriev I.V."/>
            <person name="Jeffries T.W."/>
        </authorList>
    </citation>
    <scope>NUCLEOTIDE SEQUENCE [LARGE SCALE GENOMIC DNA]</scope>
    <source>
        <strain evidence="11">NRRL Y-12698</strain>
    </source>
</reference>
<evidence type="ECO:0000256" key="4">
    <source>
        <dbReference type="ARBA" id="ARBA00022771"/>
    </source>
</evidence>
<dbReference type="GO" id="GO:0005634">
    <property type="term" value="C:nucleus"/>
    <property type="evidence" value="ECO:0007669"/>
    <property type="project" value="UniProtKB-SubCell"/>
</dbReference>
<dbReference type="GO" id="GO:0008270">
    <property type="term" value="F:zinc ion binding"/>
    <property type="evidence" value="ECO:0007669"/>
    <property type="project" value="UniProtKB-KW"/>
</dbReference>
<evidence type="ECO:0000256" key="1">
    <source>
        <dbReference type="ARBA" id="ARBA00004123"/>
    </source>
</evidence>
<dbReference type="Pfam" id="PF04082">
    <property type="entry name" value="Fungal_trans"/>
    <property type="match status" value="1"/>
</dbReference>
<dbReference type="CDD" id="cd12148">
    <property type="entry name" value="fungal_TF_MHR"/>
    <property type="match status" value="1"/>
</dbReference>
<keyword evidence="11" id="KW-1185">Reference proteome</keyword>
<evidence type="ECO:0000256" key="5">
    <source>
        <dbReference type="ARBA" id="ARBA00022833"/>
    </source>
</evidence>
<evidence type="ECO:0000256" key="3">
    <source>
        <dbReference type="ARBA" id="ARBA00022737"/>
    </source>
</evidence>
<feature type="region of interest" description="Disordered" evidence="8">
    <location>
        <begin position="68"/>
        <end position="105"/>
    </location>
</feature>
<dbReference type="PROSITE" id="PS00028">
    <property type="entry name" value="ZINC_FINGER_C2H2_1"/>
    <property type="match status" value="2"/>
</dbReference>
<evidence type="ECO:0000256" key="7">
    <source>
        <dbReference type="PROSITE-ProRule" id="PRU00042"/>
    </source>
</evidence>
<keyword evidence="5" id="KW-0862">Zinc</keyword>
<dbReference type="EMBL" id="KV454433">
    <property type="protein sequence ID" value="ODQ79059.1"/>
    <property type="molecule type" value="Genomic_DNA"/>
</dbReference>
<dbReference type="GO" id="GO:0006351">
    <property type="term" value="P:DNA-templated transcription"/>
    <property type="evidence" value="ECO:0007669"/>
    <property type="project" value="InterPro"/>
</dbReference>
<dbReference type="OrthoDB" id="1405595at2759"/>
<dbReference type="GO" id="GO:0000978">
    <property type="term" value="F:RNA polymerase II cis-regulatory region sequence-specific DNA binding"/>
    <property type="evidence" value="ECO:0007669"/>
    <property type="project" value="InterPro"/>
</dbReference>
<dbReference type="Proteomes" id="UP000094336">
    <property type="component" value="Unassembled WGS sequence"/>
</dbReference>
<dbReference type="RefSeq" id="XP_018984387.1">
    <property type="nucleotide sequence ID" value="XM_019131135.1"/>
</dbReference>
<evidence type="ECO:0000313" key="11">
    <source>
        <dbReference type="Proteomes" id="UP000094336"/>
    </source>
</evidence>
<feature type="domain" description="C2H2-type" evidence="9">
    <location>
        <begin position="16"/>
        <end position="45"/>
    </location>
</feature>
<protein>
    <recommendedName>
        <fullName evidence="9">C2H2-type domain-containing protein</fullName>
    </recommendedName>
</protein>
<keyword evidence="6" id="KW-0539">Nucleus</keyword>
<dbReference type="GO" id="GO:0000785">
    <property type="term" value="C:chromatin"/>
    <property type="evidence" value="ECO:0007669"/>
    <property type="project" value="TreeGrafter"/>
</dbReference>
<evidence type="ECO:0000256" key="6">
    <source>
        <dbReference type="ARBA" id="ARBA00023242"/>
    </source>
</evidence>
<dbReference type="PANTHER" id="PTHR40626">
    <property type="entry name" value="MIP31509P"/>
    <property type="match status" value="1"/>
</dbReference>
<dbReference type="SUPFAM" id="SSF57667">
    <property type="entry name" value="beta-beta-alpha zinc fingers"/>
    <property type="match status" value="1"/>
</dbReference>
<evidence type="ECO:0000256" key="2">
    <source>
        <dbReference type="ARBA" id="ARBA00022723"/>
    </source>
</evidence>
<dbReference type="PROSITE" id="PS50157">
    <property type="entry name" value="ZINC_FINGER_C2H2_2"/>
    <property type="match status" value="2"/>
</dbReference>
<gene>
    <name evidence="10" type="ORF">BABINDRAFT_180773</name>
</gene>
<proteinExistence type="predicted"/>